<dbReference type="EMBL" id="LNZC01000020">
    <property type="protein sequence ID" value="KTD78306.1"/>
    <property type="molecule type" value="Genomic_DNA"/>
</dbReference>
<evidence type="ECO:0000313" key="1">
    <source>
        <dbReference type="EMBL" id="KTD78306.1"/>
    </source>
</evidence>
<reference evidence="1 2" key="1">
    <citation type="submission" date="2015-11" db="EMBL/GenBank/DDBJ databases">
        <title>Genomic analysis of 38 Legionella species identifies large and diverse effector repertoires.</title>
        <authorList>
            <person name="Burstein D."/>
            <person name="Amaro F."/>
            <person name="Zusman T."/>
            <person name="Lifshitz Z."/>
            <person name="Cohen O."/>
            <person name="Gilbert J.A."/>
            <person name="Pupko T."/>
            <person name="Shuman H.A."/>
            <person name="Segal G."/>
        </authorList>
    </citation>
    <scope>NUCLEOTIDE SEQUENCE [LARGE SCALE GENOMIC DNA]</scope>
    <source>
        <strain evidence="1 2">ATCC 49508</strain>
    </source>
</reference>
<dbReference type="AlphaFoldDB" id="A0A0W1AAD0"/>
<evidence type="ECO:0000313" key="2">
    <source>
        <dbReference type="Proteomes" id="UP000054662"/>
    </source>
</evidence>
<sequence length="79" mass="9148">MSDLKIRFATKNDTNLILQFIKTIRVRSCLLPLYHIMPISTDQRQKKRSDPISRPHIRCFIGIDRLFPRLQAAGLLAVS</sequence>
<name>A0A0W1AAD0_9GAMM</name>
<comment type="caution">
    <text evidence="1">The sequence shown here is derived from an EMBL/GenBank/DDBJ whole genome shotgun (WGS) entry which is preliminary data.</text>
</comment>
<dbReference type="Proteomes" id="UP000054662">
    <property type="component" value="Unassembled WGS sequence"/>
</dbReference>
<proteinExistence type="predicted"/>
<accession>A0A0W1AAD0</accession>
<gene>
    <name evidence="1" type="ORF">Lwor_1701</name>
</gene>
<protein>
    <submittedName>
        <fullName evidence="1">Uncharacterized protein</fullName>
    </submittedName>
</protein>
<dbReference type="PATRIC" id="fig|45076.6.peg.1844"/>
<organism evidence="1 2">
    <name type="scientific">Legionella worsleiensis</name>
    <dbReference type="NCBI Taxonomy" id="45076"/>
    <lineage>
        <taxon>Bacteria</taxon>
        <taxon>Pseudomonadati</taxon>
        <taxon>Pseudomonadota</taxon>
        <taxon>Gammaproteobacteria</taxon>
        <taxon>Legionellales</taxon>
        <taxon>Legionellaceae</taxon>
        <taxon>Legionella</taxon>
    </lineage>
</organism>
<keyword evidence="2" id="KW-1185">Reference proteome</keyword>